<reference evidence="2" key="2">
    <citation type="submission" date="2010-04" db="EMBL/GenBank/DDBJ databases">
        <authorList>
            <person name="Buell R."/>
            <person name="Hamilton J."/>
            <person name="Hostetler J."/>
        </authorList>
    </citation>
    <scope>NUCLEOTIDE SEQUENCE [LARGE SCALE GENOMIC DNA]</scope>
    <source>
        <strain evidence="2">DAOM:BR144</strain>
    </source>
</reference>
<dbReference type="Proteomes" id="UP000019132">
    <property type="component" value="Unassembled WGS sequence"/>
</dbReference>
<dbReference type="AlphaFoldDB" id="K3W6Q0"/>
<proteinExistence type="predicted"/>
<dbReference type="EnsemblProtists" id="PYU1_T000641">
    <property type="protein sequence ID" value="PYU1_T000641"/>
    <property type="gene ID" value="PYU1_G000641"/>
</dbReference>
<name>K3W6Q0_GLOUD</name>
<sequence>MNNDQTPVFPIKIPASEVYNMLGVGVIKRVRCDDAKGTKGGFFLYFGKEAAIQHLAAIKSNVNEVMNDVNQKCYGTPSVEDVDIAVLKMCEDQSDAEKWPCLTTTTVSFLSFLFQQDSIDAVALPGMSYRLVEAKRNRDPEFSNETAQADVNRRVYDVVSVLASCNLILISVTSDAFELRVEMPDKFSPRKHVRFNYKIFQDSSCLKIADLCKYSLVRNE</sequence>
<dbReference type="HOGENOM" id="CLU_1258349_0_0_1"/>
<dbReference type="InParanoid" id="K3W6Q0"/>
<dbReference type="EMBL" id="GL376620">
    <property type="status" value="NOT_ANNOTATED_CDS"/>
    <property type="molecule type" value="Genomic_DNA"/>
</dbReference>
<reference evidence="1" key="3">
    <citation type="submission" date="2015-02" db="UniProtKB">
        <authorList>
            <consortium name="EnsemblProtists"/>
        </authorList>
    </citation>
    <scope>IDENTIFICATION</scope>
    <source>
        <strain evidence="1">DAOM BR144</strain>
    </source>
</reference>
<dbReference type="VEuPathDB" id="FungiDB:PYU1_G000641"/>
<protein>
    <submittedName>
        <fullName evidence="1">Uncharacterized protein</fullName>
    </submittedName>
</protein>
<organism evidence="1 2">
    <name type="scientific">Globisporangium ultimum (strain ATCC 200006 / CBS 805.95 / DAOM BR144)</name>
    <name type="common">Pythium ultimum</name>
    <dbReference type="NCBI Taxonomy" id="431595"/>
    <lineage>
        <taxon>Eukaryota</taxon>
        <taxon>Sar</taxon>
        <taxon>Stramenopiles</taxon>
        <taxon>Oomycota</taxon>
        <taxon>Peronosporomycetes</taxon>
        <taxon>Pythiales</taxon>
        <taxon>Pythiaceae</taxon>
        <taxon>Globisporangium</taxon>
    </lineage>
</organism>
<evidence type="ECO:0000313" key="1">
    <source>
        <dbReference type="EnsemblProtists" id="PYU1_T000641"/>
    </source>
</evidence>
<accession>K3W6Q0</accession>
<keyword evidence="2" id="KW-1185">Reference proteome</keyword>
<reference evidence="2" key="1">
    <citation type="journal article" date="2010" name="Genome Biol.">
        <title>Genome sequence of the necrotrophic plant pathogen Pythium ultimum reveals original pathogenicity mechanisms and effector repertoire.</title>
        <authorList>
            <person name="Levesque C.A."/>
            <person name="Brouwer H."/>
            <person name="Cano L."/>
            <person name="Hamilton J.P."/>
            <person name="Holt C."/>
            <person name="Huitema E."/>
            <person name="Raffaele S."/>
            <person name="Robideau G.P."/>
            <person name="Thines M."/>
            <person name="Win J."/>
            <person name="Zerillo M.M."/>
            <person name="Beakes G.W."/>
            <person name="Boore J.L."/>
            <person name="Busam D."/>
            <person name="Dumas B."/>
            <person name="Ferriera S."/>
            <person name="Fuerstenberg S.I."/>
            <person name="Gachon C.M."/>
            <person name="Gaulin E."/>
            <person name="Govers F."/>
            <person name="Grenville-Briggs L."/>
            <person name="Horner N."/>
            <person name="Hostetler J."/>
            <person name="Jiang R.H."/>
            <person name="Johnson J."/>
            <person name="Krajaejun T."/>
            <person name="Lin H."/>
            <person name="Meijer H.J."/>
            <person name="Moore B."/>
            <person name="Morris P."/>
            <person name="Phuntmart V."/>
            <person name="Puiu D."/>
            <person name="Shetty J."/>
            <person name="Stajich J.E."/>
            <person name="Tripathy S."/>
            <person name="Wawra S."/>
            <person name="van West P."/>
            <person name="Whitty B.R."/>
            <person name="Coutinho P.M."/>
            <person name="Henrissat B."/>
            <person name="Martin F."/>
            <person name="Thomas P.D."/>
            <person name="Tyler B.M."/>
            <person name="De Vries R.P."/>
            <person name="Kamoun S."/>
            <person name="Yandell M."/>
            <person name="Tisserat N."/>
            <person name="Buell C.R."/>
        </authorList>
    </citation>
    <scope>NUCLEOTIDE SEQUENCE</scope>
    <source>
        <strain evidence="2">DAOM:BR144</strain>
    </source>
</reference>
<dbReference type="eggNOG" id="ENOG502SFRT">
    <property type="taxonomic scope" value="Eukaryota"/>
</dbReference>
<evidence type="ECO:0000313" key="2">
    <source>
        <dbReference type="Proteomes" id="UP000019132"/>
    </source>
</evidence>